<proteinExistence type="predicted"/>
<dbReference type="RefSeq" id="YP_214549.1">
    <property type="nucleotide sequence ID" value="NC_006883.2"/>
</dbReference>
<feature type="region of interest" description="Disordered" evidence="1">
    <location>
        <begin position="1"/>
        <end position="34"/>
    </location>
</feature>
<dbReference type="KEGG" id="vg:3294201"/>
<organismHost>
    <name type="scientific">Prochlorococcus</name>
    <dbReference type="NCBI Taxonomy" id="1218"/>
</organismHost>
<keyword evidence="4" id="KW-1185">Reference proteome</keyword>
<feature type="compositionally biased region" description="Low complexity" evidence="1">
    <location>
        <begin position="16"/>
        <end position="27"/>
    </location>
</feature>
<evidence type="ECO:0000256" key="1">
    <source>
        <dbReference type="SAM" id="MobiDB-lite"/>
    </source>
</evidence>
<evidence type="ECO:0000313" key="5">
    <source>
        <dbReference type="Proteomes" id="UP000013923"/>
    </source>
</evidence>
<evidence type="ECO:0000313" key="3">
    <source>
        <dbReference type="EMBL" id="ACY76193.1"/>
    </source>
</evidence>
<dbReference type="InterPro" id="IPR045491">
    <property type="entry name" value="DUF6433"/>
</dbReference>
<reference evidence="3 5" key="2">
    <citation type="submission" date="2009-10" db="EMBL/GenBank/DDBJ databases">
        <title>The Genome Sequence of Prochlorococcus phage P-SSM2.</title>
        <authorList>
            <consortium name="The Broad Institute Genome Sequencing Platform"/>
            <person name="Henn M.R."/>
            <person name="Sullivan M.S."/>
            <person name="Osburne M.S."/>
            <person name="Levin J."/>
            <person name="Malboeuf C."/>
            <person name="Casali M."/>
            <person name="Russ C."/>
            <person name="Lennon N."/>
            <person name="Chapman S.B."/>
            <person name="Erlich R."/>
            <person name="Young S.K."/>
            <person name="Koehrsen M."/>
            <person name="Yandava C."/>
            <person name="Zeng Q."/>
            <person name="Alvarado L."/>
            <person name="Anderson S."/>
            <person name="Berlin A."/>
            <person name="Borenstein D."/>
            <person name="Chen Z."/>
            <person name="Engels R."/>
            <person name="Freedman E."/>
            <person name="Gellesch M."/>
            <person name="Goldberg J."/>
            <person name="Green L."/>
            <person name="Griggs A."/>
            <person name="Gujja S."/>
            <person name="Heilman E.R."/>
            <person name="Heiman D."/>
            <person name="Hepburn T."/>
            <person name="Howarth C."/>
            <person name="Jen D."/>
            <person name="Larson L."/>
            <person name="Lewis B."/>
            <person name="Mehta T."/>
            <person name="Park D."/>
            <person name="Pearson M."/>
            <person name="Richards J."/>
            <person name="Rizzolo K."/>
            <person name="Roberts A."/>
            <person name="Ryan E."/>
            <person name="Saif S."/>
            <person name="Shea T."/>
            <person name="Shenoy N."/>
            <person name="Sisk P."/>
            <person name="Stolte C."/>
            <person name="Sykes S."/>
            <person name="Walk T."/>
            <person name="White J."/>
            <person name="Yu Q."/>
            <person name="Coleman M.L."/>
            <person name="Huang K.H."/>
            <person name="Weigele P.R."/>
            <person name="DeFrancesco A.S."/>
            <person name="Kern S.E."/>
            <person name="Thompson L.R."/>
            <person name="Fu R."/>
            <person name="Hombeck B."/>
            <person name="Chisholm S.W."/>
            <person name="Haas B."/>
            <person name="Nusbaum C."/>
            <person name="Birren B."/>
        </authorList>
    </citation>
    <scope>NUCLEOTIDE SEQUENCE [LARGE SCALE GENOMIC DNA]</scope>
    <source>
        <strain evidence="3">P-SSM2</strain>
    </source>
</reference>
<name>Q58M37_BPPRM</name>
<dbReference type="GeneID" id="3294201"/>
<dbReference type="Pfam" id="PF20025">
    <property type="entry name" value="DUF6433"/>
    <property type="match status" value="2"/>
</dbReference>
<organism evidence="2 4">
    <name type="scientific">Prochlorococcus phage P-SSM2</name>
    <dbReference type="NCBI Taxonomy" id="268746"/>
    <lineage>
        <taxon>Viruses</taxon>
        <taxon>Duplodnaviria</taxon>
        <taxon>Heunggongvirae</taxon>
        <taxon>Uroviricota</taxon>
        <taxon>Caudoviricetes</taxon>
        <taxon>Pantevenvirales</taxon>
        <taxon>Kyanoviridae</taxon>
        <taxon>Salacisavirus</taxon>
        <taxon>Salacisavirus pssm2</taxon>
    </lineage>
</organism>
<dbReference type="EMBL" id="GU071092">
    <property type="protein sequence ID" value="ACY76193.1"/>
    <property type="molecule type" value="Genomic_DNA"/>
</dbReference>
<accession>Q58M37</accession>
<dbReference type="Proteomes" id="UP000000991">
    <property type="component" value="Segment"/>
</dbReference>
<reference evidence="2 4" key="1">
    <citation type="journal article" date="2005" name="PLoS Biol.">
        <title>Three Prochlorococcus cyanophage genomes: signature features and ecological interpretations.</title>
        <authorList>
            <person name="Sullivan M.B."/>
            <person name="Coleman M.L."/>
            <person name="Weigele P."/>
            <person name="Rohwer F."/>
            <person name="Chisholm S.W."/>
        </authorList>
    </citation>
    <scope>NUCLEOTIDE SEQUENCE</scope>
</reference>
<dbReference type="OrthoDB" id="17241at10239"/>
<dbReference type="EMBL" id="AY939844">
    <property type="protein sequence ID" value="AAX44695.1"/>
    <property type="molecule type" value="Genomic_DNA"/>
</dbReference>
<sequence length="207" mass="22872">MTTTKKTTTRKKASTTKKVTATKPKAAPQKVPDLPRNPFAYEVLNAASKMRSNAKKIEVLQRYGDPSLKAVFIWNFDETIETLLPEGEVPYGSNIEDETQSGSLSGKIDDAVGKMTEMGSASLGSQDQGQTSIRKEYSKFYNFLKGGNPGMSSLRRESMFINILQGLHPLEAEILILVKDGKLTDKYKITKENVSEAYPDITWGGRG</sequence>
<gene>
    <name evidence="3" type="ORF">PCMG_00318</name>
    <name evidence="2" type="ORF">PSSM2_317</name>
</gene>
<protein>
    <submittedName>
        <fullName evidence="2">Uncharacterized protein</fullName>
    </submittedName>
</protein>
<evidence type="ECO:0000313" key="2">
    <source>
        <dbReference type="EMBL" id="AAX44695.1"/>
    </source>
</evidence>
<evidence type="ECO:0000313" key="4">
    <source>
        <dbReference type="Proteomes" id="UP000000991"/>
    </source>
</evidence>
<reference evidence="2 4" key="3">
    <citation type="journal article" date="2010" name="Environ. Microbiol.">
        <title>Genomic analysis of oceanic cyanobacterial myoviruses compared with T4-like myoviruses from diverse hosts and environments.</title>
        <authorList>
            <person name="Sullivan M.B."/>
            <person name="Huang K.H."/>
            <person name="Ignacio-Espinoza J.C."/>
            <person name="Berlin A.M."/>
            <person name="Kelly L."/>
            <person name="Weigele P.R."/>
            <person name="DeFrancesco A.S."/>
            <person name="Kern S.E."/>
            <person name="Thompson L.R."/>
            <person name="Young S."/>
            <person name="Yandava C."/>
            <person name="Fu R."/>
            <person name="Krastins B."/>
            <person name="Chase M."/>
            <person name="Sarracino D."/>
            <person name="Osburne M.S."/>
            <person name="Henn M.R."/>
            <person name="Chisholm S.W."/>
        </authorList>
    </citation>
    <scope>NUCLEOTIDE SEQUENCE [LARGE SCALE GENOMIC DNA]</scope>
</reference>
<dbReference type="Proteomes" id="UP000013923">
    <property type="component" value="Genome"/>
</dbReference>